<sequence length="306" mass="35510">MLRLLLFSHHVPLAWIVALAVALILTKPSLAQDKFIKVMQPSSQNQMGERFLVDVVNLAVRKANKTHFVKHRLKFVPLEERQLLSFESYLERGIFDVTYFGTSIALEEKFLPVRIPLFSGLLGYRLSIVKSKNLAMLKNASLEELKQLPVCQGSIWADSDILEHNNFNVVRVSHYEFIVKMLDKDRCLLFPRGLFEGHFEVANLRKQGMNVELMDQILFYYPLPAYLFVKKGNKALADYLEIGLKMAIADGSYQQLLQEHALTRAIFPLEKWRDSRIIELENPYLPKNTPLDRKEYWIKLQNETVD</sequence>
<proteinExistence type="predicted"/>
<dbReference type="EMBL" id="JBELOE010000143">
    <property type="protein sequence ID" value="MER2491686.1"/>
    <property type="molecule type" value="Genomic_DNA"/>
</dbReference>
<protein>
    <recommendedName>
        <fullName evidence="3">Solute-binding protein family 3/N-terminal domain-containing protein</fullName>
    </recommendedName>
</protein>
<dbReference type="SUPFAM" id="SSF53850">
    <property type="entry name" value="Periplasmic binding protein-like II"/>
    <property type="match status" value="1"/>
</dbReference>
<evidence type="ECO:0000313" key="2">
    <source>
        <dbReference type="Proteomes" id="UP001467690"/>
    </source>
</evidence>
<comment type="caution">
    <text evidence="1">The sequence shown here is derived from an EMBL/GenBank/DDBJ whole genome shotgun (WGS) entry which is preliminary data.</text>
</comment>
<name>A0ABV1RFH9_9ALTE</name>
<evidence type="ECO:0000313" key="1">
    <source>
        <dbReference type="EMBL" id="MER2491686.1"/>
    </source>
</evidence>
<gene>
    <name evidence="1" type="ORF">ABS311_07300</name>
</gene>
<keyword evidence="2" id="KW-1185">Reference proteome</keyword>
<accession>A0ABV1RFH9</accession>
<dbReference type="RefSeq" id="WP_350401275.1">
    <property type="nucleotide sequence ID" value="NZ_JBELOE010000143.1"/>
</dbReference>
<dbReference type="Proteomes" id="UP001467690">
    <property type="component" value="Unassembled WGS sequence"/>
</dbReference>
<evidence type="ECO:0008006" key="3">
    <source>
        <dbReference type="Google" id="ProtNLM"/>
    </source>
</evidence>
<reference evidence="1 2" key="1">
    <citation type="submission" date="2024-06" db="EMBL/GenBank/DDBJ databases">
        <authorList>
            <person name="Chen R.Y."/>
        </authorList>
    </citation>
    <scope>NUCLEOTIDE SEQUENCE [LARGE SCALE GENOMIC DNA]</scope>
    <source>
        <strain evidence="1 2">D2</strain>
    </source>
</reference>
<organism evidence="1 2">
    <name type="scientific">Catenovulum sediminis</name>
    <dbReference type="NCBI Taxonomy" id="1740262"/>
    <lineage>
        <taxon>Bacteria</taxon>
        <taxon>Pseudomonadati</taxon>
        <taxon>Pseudomonadota</taxon>
        <taxon>Gammaproteobacteria</taxon>
        <taxon>Alteromonadales</taxon>
        <taxon>Alteromonadaceae</taxon>
        <taxon>Catenovulum</taxon>
    </lineage>
</organism>